<comment type="caution">
    <text evidence="2">The sequence shown here is derived from an EMBL/GenBank/DDBJ whole genome shotgun (WGS) entry which is preliminary data.</text>
</comment>
<sequence>MWLAPENPATPPELPAPTEGETVTDCPTPDKRAFRSAAAARRFWRRSYIRTGKHRLHPYRCPGCDHWHLTHQTPAEQRAIAARIARKARTP</sequence>
<dbReference type="AlphaFoldDB" id="A0A100XAS5"/>
<protein>
    <submittedName>
        <fullName evidence="2">Gp48</fullName>
    </submittedName>
</protein>
<evidence type="ECO:0000313" key="3">
    <source>
        <dbReference type="Proteomes" id="UP000069654"/>
    </source>
</evidence>
<proteinExistence type="predicted"/>
<dbReference type="EMBL" id="BCTB01000001">
    <property type="protein sequence ID" value="GAT13192.1"/>
    <property type="molecule type" value="Genomic_DNA"/>
</dbReference>
<reference evidence="3" key="2">
    <citation type="submission" date="2016-02" db="EMBL/GenBank/DDBJ databases">
        <title>Draft genome sequence of five rapidly growing Mycobacterium species.</title>
        <authorList>
            <person name="Katahira K."/>
            <person name="Gotou Y."/>
            <person name="Iida K."/>
            <person name="Ogura Y."/>
            <person name="Hayashi T."/>
        </authorList>
    </citation>
    <scope>NUCLEOTIDE SEQUENCE [LARGE SCALE GENOMIC DNA]</scope>
    <source>
        <strain evidence="3">JCM6362</strain>
    </source>
</reference>
<organism evidence="2 3">
    <name type="scientific">Mycolicibacterium thermoresistibile</name>
    <name type="common">Mycobacterium thermoresistibile</name>
    <dbReference type="NCBI Taxonomy" id="1797"/>
    <lineage>
        <taxon>Bacteria</taxon>
        <taxon>Bacillati</taxon>
        <taxon>Actinomycetota</taxon>
        <taxon>Actinomycetes</taxon>
        <taxon>Mycobacteriales</taxon>
        <taxon>Mycobacteriaceae</taxon>
        <taxon>Mycolicibacterium</taxon>
    </lineage>
</organism>
<evidence type="ECO:0000256" key="1">
    <source>
        <dbReference type="SAM" id="MobiDB-lite"/>
    </source>
</evidence>
<dbReference type="Proteomes" id="UP000069654">
    <property type="component" value="Unassembled WGS sequence"/>
</dbReference>
<accession>A0A100XAS5</accession>
<evidence type="ECO:0000313" key="2">
    <source>
        <dbReference type="EMBL" id="GAT13192.1"/>
    </source>
</evidence>
<reference evidence="2 3" key="1">
    <citation type="journal article" date="2016" name="Genome Announc.">
        <title>Draft Genome Sequences of Five Rapidly Growing Mycobacterium Species, M. thermoresistibile, M. fortuitum subsp. acetamidolyticum, M. canariasense, M. brisbanense, and M. novocastrense.</title>
        <authorList>
            <person name="Katahira K."/>
            <person name="Ogura Y."/>
            <person name="Gotoh Y."/>
            <person name="Hayashi T."/>
        </authorList>
    </citation>
    <scope>NUCLEOTIDE SEQUENCE [LARGE SCALE GENOMIC DNA]</scope>
    <source>
        <strain evidence="2 3">JCM6362</strain>
    </source>
</reference>
<feature type="region of interest" description="Disordered" evidence="1">
    <location>
        <begin position="1"/>
        <end position="30"/>
    </location>
</feature>
<dbReference type="STRING" id="1797.RMCT_0164"/>
<gene>
    <name evidence="2" type="ORF">RMCT_0164</name>
</gene>
<name>A0A100XAS5_MYCTH</name>